<feature type="region of interest" description="Disordered" evidence="1">
    <location>
        <begin position="1"/>
        <end position="21"/>
    </location>
</feature>
<name>A0A5B7IU91_PORTR</name>
<dbReference type="EMBL" id="VSRR010067103">
    <property type="protein sequence ID" value="MPC85027.1"/>
    <property type="molecule type" value="Genomic_DNA"/>
</dbReference>
<keyword evidence="3" id="KW-1185">Reference proteome</keyword>
<proteinExistence type="predicted"/>
<evidence type="ECO:0000313" key="3">
    <source>
        <dbReference type="Proteomes" id="UP000324222"/>
    </source>
</evidence>
<dbReference type="Proteomes" id="UP000324222">
    <property type="component" value="Unassembled WGS sequence"/>
</dbReference>
<organism evidence="2 3">
    <name type="scientific">Portunus trituberculatus</name>
    <name type="common">Swimming crab</name>
    <name type="synonym">Neptunus trituberculatus</name>
    <dbReference type="NCBI Taxonomy" id="210409"/>
    <lineage>
        <taxon>Eukaryota</taxon>
        <taxon>Metazoa</taxon>
        <taxon>Ecdysozoa</taxon>
        <taxon>Arthropoda</taxon>
        <taxon>Crustacea</taxon>
        <taxon>Multicrustacea</taxon>
        <taxon>Malacostraca</taxon>
        <taxon>Eumalacostraca</taxon>
        <taxon>Eucarida</taxon>
        <taxon>Decapoda</taxon>
        <taxon>Pleocyemata</taxon>
        <taxon>Brachyura</taxon>
        <taxon>Eubrachyura</taxon>
        <taxon>Portunoidea</taxon>
        <taxon>Portunidae</taxon>
        <taxon>Portuninae</taxon>
        <taxon>Portunus</taxon>
    </lineage>
</organism>
<dbReference type="AlphaFoldDB" id="A0A5B7IU91"/>
<evidence type="ECO:0000313" key="2">
    <source>
        <dbReference type="EMBL" id="MPC85027.1"/>
    </source>
</evidence>
<evidence type="ECO:0000256" key="1">
    <source>
        <dbReference type="SAM" id="MobiDB-lite"/>
    </source>
</evidence>
<sequence length="130" mass="14371">MLTANSWTGDEDVAGNRHPIGPAVEGCTKYGKEKDILLFFHSRAEAEAELQSSYVSNKSSELRNIFGLESGSRSEERKGGWGFCRLWRQSGAPGCQGEIKGGGCLGVRRNRERVGHLREREDTFLDAGPR</sequence>
<gene>
    <name evidence="2" type="ORF">E2C01_079785</name>
</gene>
<protein>
    <submittedName>
        <fullName evidence="2">Uncharacterized protein</fullName>
    </submittedName>
</protein>
<comment type="caution">
    <text evidence="2">The sequence shown here is derived from an EMBL/GenBank/DDBJ whole genome shotgun (WGS) entry which is preliminary data.</text>
</comment>
<accession>A0A5B7IU91</accession>
<reference evidence="2 3" key="1">
    <citation type="submission" date="2019-05" db="EMBL/GenBank/DDBJ databases">
        <title>Another draft genome of Portunus trituberculatus and its Hox gene families provides insights of decapod evolution.</title>
        <authorList>
            <person name="Jeong J.-H."/>
            <person name="Song I."/>
            <person name="Kim S."/>
            <person name="Choi T."/>
            <person name="Kim D."/>
            <person name="Ryu S."/>
            <person name="Kim W."/>
        </authorList>
    </citation>
    <scope>NUCLEOTIDE SEQUENCE [LARGE SCALE GENOMIC DNA]</scope>
    <source>
        <tissue evidence="2">Muscle</tissue>
    </source>
</reference>